<dbReference type="GO" id="GO:0006508">
    <property type="term" value="P:proteolysis"/>
    <property type="evidence" value="ECO:0007669"/>
    <property type="project" value="InterPro"/>
</dbReference>
<dbReference type="SUPFAM" id="SSF56601">
    <property type="entry name" value="beta-lactamase/transpeptidase-like"/>
    <property type="match status" value="1"/>
</dbReference>
<dbReference type="AlphaFoldDB" id="Q1KT23"/>
<keyword evidence="3" id="KW-0645">Protease</keyword>
<feature type="non-terminal residue" evidence="3">
    <location>
        <position position="1"/>
    </location>
</feature>
<dbReference type="InterPro" id="IPR012338">
    <property type="entry name" value="Beta-lactam/transpept-like"/>
</dbReference>
<dbReference type="Pfam" id="PF07943">
    <property type="entry name" value="PBP5_C"/>
    <property type="match status" value="1"/>
</dbReference>
<dbReference type="InterPro" id="IPR012907">
    <property type="entry name" value="Peptidase_S11_C"/>
</dbReference>
<sequence length="179" mass="19737">KGVDGLKTGFTGNAGFCISSTAKRDNLRVIAVVMGEPSSKVRNADIAAMFDYTFANYKRHIIYKAGTTIARSKIKGGVIEDLVIKAPYDIGILLKKTGVNFNIKTKLNMNPLIAPLKKGTKIGDFVIKVNGIDRLYLPLILNQSIDDTSTFEGIRRWFRDLFIENDDGSIANILPEKAI</sequence>
<dbReference type="Gene3D" id="2.60.410.10">
    <property type="entry name" value="D-Ala-D-Ala carboxypeptidase, C-terminal domain"/>
    <property type="match status" value="1"/>
</dbReference>
<name>Q1KT23_9BACL</name>
<dbReference type="GO" id="GO:0009002">
    <property type="term" value="F:serine-type D-Ala-D-Ala carboxypeptidase activity"/>
    <property type="evidence" value="ECO:0007669"/>
    <property type="project" value="InterPro"/>
</dbReference>
<keyword evidence="3" id="KW-0121">Carboxypeptidase</keyword>
<dbReference type="MEROPS" id="S11.005"/>
<keyword evidence="3" id="KW-0378">Hydrolase</keyword>
<dbReference type="InterPro" id="IPR037167">
    <property type="entry name" value="Peptidase_S11_C_sf"/>
</dbReference>
<dbReference type="SUPFAM" id="SSF69189">
    <property type="entry name" value="Penicillin-binding protein associated domain"/>
    <property type="match status" value="1"/>
</dbReference>
<organism evidence="3">
    <name type="scientific">Pasteuria ramosa</name>
    <dbReference type="NCBI Taxonomy" id="225322"/>
    <lineage>
        <taxon>Bacteria</taxon>
        <taxon>Bacillati</taxon>
        <taxon>Bacillota</taxon>
        <taxon>Bacilli</taxon>
        <taxon>Bacillales</taxon>
        <taxon>Pasteuriaceae</taxon>
        <taxon>Pasteuria</taxon>
    </lineage>
</organism>
<evidence type="ECO:0000256" key="1">
    <source>
        <dbReference type="ARBA" id="ARBA00003217"/>
    </source>
</evidence>
<evidence type="ECO:0000259" key="2">
    <source>
        <dbReference type="SMART" id="SM00936"/>
    </source>
</evidence>
<dbReference type="InterPro" id="IPR015956">
    <property type="entry name" value="Peniciliin-bd_prot_C_sf"/>
</dbReference>
<proteinExistence type="predicted"/>
<feature type="domain" description="Peptidase S11 D-Ala-D-Ala carboxypeptidase A C-terminal" evidence="2">
    <location>
        <begin position="57"/>
        <end position="147"/>
    </location>
</feature>
<evidence type="ECO:0000313" key="3">
    <source>
        <dbReference type="EMBL" id="ABE97154.1"/>
    </source>
</evidence>
<comment type="function">
    <text evidence="1">Removes C-terminal D-alanyl residues from sugar-peptide cell wall precursors.</text>
</comment>
<dbReference type="Pfam" id="PF00768">
    <property type="entry name" value="Peptidase_S11"/>
    <property type="match status" value="1"/>
</dbReference>
<dbReference type="Gene3D" id="3.40.710.10">
    <property type="entry name" value="DD-peptidase/beta-lactamase superfamily"/>
    <property type="match status" value="1"/>
</dbReference>
<gene>
    <name evidence="3" type="primary">dacF</name>
</gene>
<dbReference type="EMBL" id="DQ451604">
    <property type="protein sequence ID" value="ABE97154.1"/>
    <property type="molecule type" value="Genomic_DNA"/>
</dbReference>
<reference evidence="3" key="1">
    <citation type="submission" date="2006-03" db="EMBL/GenBank/DDBJ databases">
        <title>Identification of genes at sporulation stage II in Pasteuria ramosa.</title>
        <authorList>
            <person name="Nong G."/>
            <person name="Chow V."/>
            <person name="Ebert D."/>
            <person name="Preston J.F."/>
        </authorList>
    </citation>
    <scope>NUCLEOTIDE SEQUENCE</scope>
</reference>
<dbReference type="SMART" id="SM00936">
    <property type="entry name" value="PBP5_C"/>
    <property type="match status" value="1"/>
</dbReference>
<accession>Q1KT23</accession>
<protein>
    <submittedName>
        <fullName evidence="3">Putative D-alanyl-D-alanine carboxypeptidase</fullName>
    </submittedName>
</protein>
<dbReference type="InterPro" id="IPR001967">
    <property type="entry name" value="Peptidase_S11_N"/>
</dbReference>